<organism evidence="1 2">
    <name type="scientific">Pseudomonas cavernae</name>
    <dbReference type="NCBI Taxonomy" id="2320867"/>
    <lineage>
        <taxon>Bacteria</taxon>
        <taxon>Pseudomonadati</taxon>
        <taxon>Pseudomonadota</taxon>
        <taxon>Gammaproteobacteria</taxon>
        <taxon>Pseudomonadales</taxon>
        <taxon>Pseudomonadaceae</taxon>
        <taxon>Pseudomonas</taxon>
    </lineage>
</organism>
<dbReference type="EMBL" id="CP032419">
    <property type="protein sequence ID" value="AYC32404.1"/>
    <property type="molecule type" value="Genomic_DNA"/>
</dbReference>
<name>A0A385Z135_9PSED</name>
<evidence type="ECO:0000313" key="1">
    <source>
        <dbReference type="EMBL" id="AYC32404.1"/>
    </source>
</evidence>
<protein>
    <submittedName>
        <fullName evidence="1">DUF2889 domain-containing protein</fullName>
    </submittedName>
</protein>
<dbReference type="OrthoDB" id="6862397at2"/>
<dbReference type="Pfam" id="PF11136">
    <property type="entry name" value="DUF2889"/>
    <property type="match status" value="1"/>
</dbReference>
<proteinExistence type="predicted"/>
<sequence>MAEYASENQQRRLLHTRQVTCTGYLREDGLFEFEGRLRDTKSYDTTLLFSSIPANEPVHQMLIVMTVDQDLLIHDLKAVTEAGPTPFCSQINGAYAALKGLRIGSGFKKRLLERVGGEQGCTHLTELLGPMATTVYQTVSMLAYGSRREQAAVDRAGEFAGNQWVIGTCHGYRSDGEAVKRLLARSRTAEALPLAVAVD</sequence>
<dbReference type="KEGG" id="pcav:D3880_08440"/>
<dbReference type="Proteomes" id="UP000265560">
    <property type="component" value="Chromosome"/>
</dbReference>
<keyword evidence="2" id="KW-1185">Reference proteome</keyword>
<dbReference type="AlphaFoldDB" id="A0A385Z135"/>
<gene>
    <name evidence="1" type="ORF">D3880_08440</name>
</gene>
<dbReference type="InterPro" id="IPR021312">
    <property type="entry name" value="DUF2889"/>
</dbReference>
<evidence type="ECO:0000313" key="2">
    <source>
        <dbReference type="Proteomes" id="UP000265560"/>
    </source>
</evidence>
<accession>A0A385Z135</accession>
<reference evidence="2" key="1">
    <citation type="submission" date="2018-09" db="EMBL/GenBank/DDBJ databases">
        <authorList>
            <person name="Zhu H."/>
        </authorList>
    </citation>
    <scope>NUCLEOTIDE SEQUENCE [LARGE SCALE GENOMIC DNA]</scope>
    <source>
        <strain evidence="2">K2W31S-8</strain>
    </source>
</reference>